<keyword evidence="2" id="KW-0964">Secreted</keyword>
<dbReference type="GO" id="GO:0005576">
    <property type="term" value="C:extracellular region"/>
    <property type="evidence" value="ECO:0007669"/>
    <property type="project" value="UniProtKB-SubCell"/>
</dbReference>
<evidence type="ECO:0000313" key="6">
    <source>
        <dbReference type="Proteomes" id="UP000468638"/>
    </source>
</evidence>
<dbReference type="Pfam" id="PF24517">
    <property type="entry name" value="CBM96"/>
    <property type="match status" value="1"/>
</dbReference>
<evidence type="ECO:0000256" key="3">
    <source>
        <dbReference type="ARBA" id="ARBA00022729"/>
    </source>
</evidence>
<gene>
    <name evidence="5" type="ORF">GLW05_12195</name>
</gene>
<comment type="caution">
    <text evidence="5">The sequence shown here is derived from an EMBL/GenBank/DDBJ whole genome shotgun (WGS) entry which is preliminary data.</text>
</comment>
<organism evidence="5 6">
    <name type="scientific">Pontibacillus yanchengensis</name>
    <dbReference type="NCBI Taxonomy" id="462910"/>
    <lineage>
        <taxon>Bacteria</taxon>
        <taxon>Bacillati</taxon>
        <taxon>Bacillota</taxon>
        <taxon>Bacilli</taxon>
        <taxon>Bacillales</taxon>
        <taxon>Bacillaceae</taxon>
        <taxon>Pontibacillus</taxon>
    </lineage>
</organism>
<evidence type="ECO:0000256" key="1">
    <source>
        <dbReference type="ARBA" id="ARBA00004613"/>
    </source>
</evidence>
<evidence type="ECO:0000256" key="2">
    <source>
        <dbReference type="ARBA" id="ARBA00022525"/>
    </source>
</evidence>
<comment type="subcellular location">
    <subcellularLocation>
        <location evidence="1">Secreted</location>
    </subcellularLocation>
</comment>
<evidence type="ECO:0000259" key="4">
    <source>
        <dbReference type="Pfam" id="PF24517"/>
    </source>
</evidence>
<sequence>MWKVPVTLHGLEVDEWSKDWYSLDVTNYVQSQLTDKKLTFELQDVNGTDRIVKLQSKENQNGSFLEIH</sequence>
<dbReference type="Proteomes" id="UP000468638">
    <property type="component" value="Unassembled WGS sequence"/>
</dbReference>
<protein>
    <recommendedName>
        <fullName evidence="4">Carbohydrate-binding module family 96 domain-containing protein</fullName>
    </recommendedName>
</protein>
<feature type="domain" description="Carbohydrate-binding module family 96" evidence="4">
    <location>
        <begin position="11"/>
        <end position="62"/>
    </location>
</feature>
<evidence type="ECO:0000313" key="5">
    <source>
        <dbReference type="EMBL" id="MYL34358.1"/>
    </source>
</evidence>
<name>A0A6I4ZW26_9BACI</name>
<keyword evidence="3" id="KW-0732">Signal</keyword>
<dbReference type="AlphaFoldDB" id="A0A6I4ZW26"/>
<reference evidence="5 6" key="1">
    <citation type="submission" date="2019-11" db="EMBL/GenBank/DDBJ databases">
        <title>Genome sequences of 17 halophilic strains isolated from different environments.</title>
        <authorList>
            <person name="Furrow R.E."/>
        </authorList>
    </citation>
    <scope>NUCLEOTIDE SEQUENCE [LARGE SCALE GENOMIC DNA]</scope>
    <source>
        <strain evidence="5 6">22514_16_FS</strain>
    </source>
</reference>
<proteinExistence type="predicted"/>
<accession>A0A6I4ZW26</accession>
<dbReference type="InterPro" id="IPR055372">
    <property type="entry name" value="CBM96"/>
</dbReference>
<dbReference type="EMBL" id="WMEQ01000008">
    <property type="protein sequence ID" value="MYL34358.1"/>
    <property type="molecule type" value="Genomic_DNA"/>
</dbReference>